<dbReference type="Gene3D" id="3.40.1000.10">
    <property type="entry name" value="Mog1/PsbP, alpha/beta/alpha sandwich"/>
    <property type="match status" value="1"/>
</dbReference>
<dbReference type="InterPro" id="IPR012854">
    <property type="entry name" value="Cu_amine_oxidase-like_N"/>
</dbReference>
<dbReference type="OrthoDB" id="1736367at2"/>
<feature type="domain" description="Copper amine oxidase-like N-terminal" evidence="2">
    <location>
        <begin position="43"/>
        <end position="147"/>
    </location>
</feature>
<dbReference type="InterPro" id="IPR036582">
    <property type="entry name" value="Mao_N_sf"/>
</dbReference>
<dbReference type="EMBL" id="RLII01000004">
    <property type="protein sequence ID" value="RXE59818.1"/>
    <property type="molecule type" value="Genomic_DNA"/>
</dbReference>
<evidence type="ECO:0000313" key="3">
    <source>
        <dbReference type="EMBL" id="RXE59818.1"/>
    </source>
</evidence>
<evidence type="ECO:0000259" key="2">
    <source>
        <dbReference type="Pfam" id="PF07833"/>
    </source>
</evidence>
<name>A0A4Q0I6C7_9FIRM</name>
<keyword evidence="4" id="KW-1185">Reference proteome</keyword>
<dbReference type="Pfam" id="PF07833">
    <property type="entry name" value="Cu_amine_oxidN1"/>
    <property type="match status" value="1"/>
</dbReference>
<proteinExistence type="predicted"/>
<feature type="signal peptide" evidence="1">
    <location>
        <begin position="1"/>
        <end position="20"/>
    </location>
</feature>
<evidence type="ECO:0000256" key="1">
    <source>
        <dbReference type="SAM" id="SignalP"/>
    </source>
</evidence>
<sequence length="639" mass="74543">MKKIFMSVMILLCAVLLTWAEGAAFEGERIEINFKVGDEILYINGEDVKVEKPVVINGVTLVPLRVITEAFGAEVDWNGQQRCVTLSYSQVSIKLYIDNKEAYVDKNAVELLEAPRIINDRTMVPLRFIAENFGADVEYNEYTKQITVIKIKANAHSIKDYSLIIKKTTKEKVGDSYYGWSIDLTKNLELIYRSFNGNINIFAYSDTNDSIMLGILPQGERTIDSLLSSALVRLEYDYGFTLIRHEKNDNYARVVYRESPFTYEDRYYINDGKVYYINLSFEDYDNATYVTNQEVQNFLDSFSTKFVNDGRIEDLSDVTEDGFRPYRNKDLGFSIDVLANWIEMEFGEADYEESSIMAKFIDDLGNYVYITMYPYDEGLSLDDVVKMETDFIKKEYNPELYKLESIKDIEISGKKAKELLYEIKHDDRTEYMIYIFMVGENYKYNVGCLLTQDTYNDEKSKQKVLDMLHSFKFDEPDSEDIVYIEDSRFVDIAEDYITLENDRYMWSMKVPSTWMPWLDDNGDDLVEYINDGLYMSIKLTTLEGASFNDYINQFTDNLKGSSEESSISVDSIEDVVMKGVNAKKFVVLKKDSWGEYKQWIYTFDKNGNVYTVYFTIERLRASENNIKILERIWESMKFE</sequence>
<feature type="chain" id="PRO_5038465942" evidence="1">
    <location>
        <begin position="21"/>
        <end position="639"/>
    </location>
</feature>
<evidence type="ECO:0000313" key="4">
    <source>
        <dbReference type="Proteomes" id="UP000289166"/>
    </source>
</evidence>
<comment type="caution">
    <text evidence="3">The sequence shown here is derived from an EMBL/GenBank/DDBJ whole genome shotgun (WGS) entry which is preliminary data.</text>
</comment>
<organism evidence="3 4">
    <name type="scientific">Acetivibrio mesophilus</name>
    <dbReference type="NCBI Taxonomy" id="2487273"/>
    <lineage>
        <taxon>Bacteria</taxon>
        <taxon>Bacillati</taxon>
        <taxon>Bacillota</taxon>
        <taxon>Clostridia</taxon>
        <taxon>Eubacteriales</taxon>
        <taxon>Oscillospiraceae</taxon>
        <taxon>Acetivibrio</taxon>
    </lineage>
</organism>
<keyword evidence="1" id="KW-0732">Signal</keyword>
<dbReference type="Gene3D" id="3.30.457.10">
    <property type="entry name" value="Copper amine oxidase-like, N-terminal domain"/>
    <property type="match status" value="1"/>
</dbReference>
<accession>A0A4Q0I6C7</accession>
<dbReference type="SUPFAM" id="SSF55383">
    <property type="entry name" value="Copper amine oxidase, domain N"/>
    <property type="match status" value="1"/>
</dbReference>
<dbReference type="RefSeq" id="WP_069193495.1">
    <property type="nucleotide sequence ID" value="NZ_RLII01000004.1"/>
</dbReference>
<protein>
    <submittedName>
        <fullName evidence="3">Copper amine oxidase N-terminal domain-containing protein</fullName>
    </submittedName>
</protein>
<dbReference type="AlphaFoldDB" id="A0A4Q0I6C7"/>
<gene>
    <name evidence="3" type="ORF">EFD62_05770</name>
</gene>
<reference evidence="4" key="1">
    <citation type="submission" date="2018-11" db="EMBL/GenBank/DDBJ databases">
        <title>Genome sequencing of a novel mesophilic and cellulolytic organism within the genus Hungateiclostridium.</title>
        <authorList>
            <person name="Rettenmaier R."/>
            <person name="Liebl W."/>
            <person name="Zverlov V."/>
        </authorList>
    </citation>
    <scope>NUCLEOTIDE SEQUENCE [LARGE SCALE GENOMIC DNA]</scope>
    <source>
        <strain evidence="4">N2K1</strain>
    </source>
</reference>
<dbReference type="Proteomes" id="UP000289166">
    <property type="component" value="Unassembled WGS sequence"/>
</dbReference>